<keyword evidence="2" id="KW-0238">DNA-binding</keyword>
<evidence type="ECO:0000313" key="5">
    <source>
        <dbReference type="EMBL" id="MFD2463444.1"/>
    </source>
</evidence>
<sequence>MTFHLTGRQSVVWLKGTARMNNGIWAAENSLGALVAVAIHASDAMTRIGMTSMLAAERHLKILTDPAEFAVADVILIVEETVRGETLTLPAEVRAASPHETPPRCVIVTDNFPDTMLVPAIECGMAAMLPRSGIDTSVLTRTIVGVSQGMAYFPLRLQAGLLAEFDRVINKVLKPRGITLSGLSAREHDVIRLLANGYDTEQIAAELAYSGSLIKKTLKDLMDRYGLRSRSHAVAHAIRSGII</sequence>
<proteinExistence type="predicted"/>
<dbReference type="PROSITE" id="PS50043">
    <property type="entry name" value="HTH_LUXR_2"/>
    <property type="match status" value="1"/>
</dbReference>
<comment type="caution">
    <text evidence="5">The sequence shown here is derived from an EMBL/GenBank/DDBJ whole genome shotgun (WGS) entry which is preliminary data.</text>
</comment>
<keyword evidence="1" id="KW-0805">Transcription regulation</keyword>
<accession>A0ABW5GRL4</accession>
<evidence type="ECO:0000256" key="3">
    <source>
        <dbReference type="ARBA" id="ARBA00023163"/>
    </source>
</evidence>
<dbReference type="PANTHER" id="PTHR44688">
    <property type="entry name" value="DNA-BINDING TRANSCRIPTIONAL ACTIVATOR DEVR_DOSR"/>
    <property type="match status" value="1"/>
</dbReference>
<dbReference type="InterPro" id="IPR000792">
    <property type="entry name" value="Tscrpt_reg_LuxR_C"/>
</dbReference>
<keyword evidence="6" id="KW-1185">Reference proteome</keyword>
<dbReference type="EMBL" id="JBHUKU010000021">
    <property type="protein sequence ID" value="MFD2463444.1"/>
    <property type="molecule type" value="Genomic_DNA"/>
</dbReference>
<name>A0ABW5GRL4_9PSEU</name>
<dbReference type="Pfam" id="PF00196">
    <property type="entry name" value="GerE"/>
    <property type="match status" value="1"/>
</dbReference>
<keyword evidence="3" id="KW-0804">Transcription</keyword>
<gene>
    <name evidence="5" type="ORF">ACFSYJ_32865</name>
</gene>
<dbReference type="Gene3D" id="3.40.50.2300">
    <property type="match status" value="1"/>
</dbReference>
<evidence type="ECO:0000259" key="4">
    <source>
        <dbReference type="PROSITE" id="PS50043"/>
    </source>
</evidence>
<feature type="domain" description="HTH luxR-type" evidence="4">
    <location>
        <begin position="176"/>
        <end position="241"/>
    </location>
</feature>
<dbReference type="RefSeq" id="WP_345400210.1">
    <property type="nucleotide sequence ID" value="NZ_BAABHG010000011.1"/>
</dbReference>
<protein>
    <submittedName>
        <fullName evidence="5">Response regulator transcription factor</fullName>
    </submittedName>
</protein>
<reference evidence="6" key="1">
    <citation type="journal article" date="2019" name="Int. J. Syst. Evol. Microbiol.">
        <title>The Global Catalogue of Microorganisms (GCM) 10K type strain sequencing project: providing services to taxonomists for standard genome sequencing and annotation.</title>
        <authorList>
            <consortium name="The Broad Institute Genomics Platform"/>
            <consortium name="The Broad Institute Genome Sequencing Center for Infectious Disease"/>
            <person name="Wu L."/>
            <person name="Ma J."/>
        </authorList>
    </citation>
    <scope>NUCLEOTIDE SEQUENCE [LARGE SCALE GENOMIC DNA]</scope>
    <source>
        <strain evidence="6">CGMCC 4.7643</strain>
    </source>
</reference>
<dbReference type="SMART" id="SM00421">
    <property type="entry name" value="HTH_LUXR"/>
    <property type="match status" value="1"/>
</dbReference>
<dbReference type="CDD" id="cd06170">
    <property type="entry name" value="LuxR_C_like"/>
    <property type="match status" value="1"/>
</dbReference>
<evidence type="ECO:0000256" key="1">
    <source>
        <dbReference type="ARBA" id="ARBA00023015"/>
    </source>
</evidence>
<evidence type="ECO:0000313" key="6">
    <source>
        <dbReference type="Proteomes" id="UP001597419"/>
    </source>
</evidence>
<organism evidence="5 6">
    <name type="scientific">Amycolatopsis samaneae</name>
    <dbReference type="NCBI Taxonomy" id="664691"/>
    <lineage>
        <taxon>Bacteria</taxon>
        <taxon>Bacillati</taxon>
        <taxon>Actinomycetota</taxon>
        <taxon>Actinomycetes</taxon>
        <taxon>Pseudonocardiales</taxon>
        <taxon>Pseudonocardiaceae</taxon>
        <taxon>Amycolatopsis</taxon>
    </lineage>
</organism>
<dbReference type="Proteomes" id="UP001597419">
    <property type="component" value="Unassembled WGS sequence"/>
</dbReference>
<dbReference type="SUPFAM" id="SSF46894">
    <property type="entry name" value="C-terminal effector domain of the bipartite response regulators"/>
    <property type="match status" value="1"/>
</dbReference>
<evidence type="ECO:0000256" key="2">
    <source>
        <dbReference type="ARBA" id="ARBA00023125"/>
    </source>
</evidence>
<dbReference type="PANTHER" id="PTHR44688:SF16">
    <property type="entry name" value="DNA-BINDING TRANSCRIPTIONAL ACTIVATOR DEVR_DOSR"/>
    <property type="match status" value="1"/>
</dbReference>
<dbReference type="InterPro" id="IPR016032">
    <property type="entry name" value="Sig_transdc_resp-reg_C-effctor"/>
</dbReference>